<evidence type="ECO:0000313" key="2">
    <source>
        <dbReference type="EMBL" id="GAA4380204.1"/>
    </source>
</evidence>
<dbReference type="InterPro" id="IPR026444">
    <property type="entry name" value="Secre_tail"/>
</dbReference>
<dbReference type="Pfam" id="PF18962">
    <property type="entry name" value="Por_Secre_tail"/>
    <property type="match status" value="1"/>
</dbReference>
<evidence type="ECO:0000313" key="3">
    <source>
        <dbReference type="Proteomes" id="UP001500454"/>
    </source>
</evidence>
<feature type="domain" description="Secretion system C-terminal sorting" evidence="1">
    <location>
        <begin position="264"/>
        <end position="340"/>
    </location>
</feature>
<dbReference type="NCBIfam" id="TIGR04183">
    <property type="entry name" value="Por_Secre_tail"/>
    <property type="match status" value="1"/>
</dbReference>
<keyword evidence="3" id="KW-1185">Reference proteome</keyword>
<evidence type="ECO:0000259" key="1">
    <source>
        <dbReference type="Pfam" id="PF18962"/>
    </source>
</evidence>
<accession>A0ABP8IYI1</accession>
<reference evidence="3" key="1">
    <citation type="journal article" date="2019" name="Int. J. Syst. Evol. Microbiol.">
        <title>The Global Catalogue of Microorganisms (GCM) 10K type strain sequencing project: providing services to taxonomists for standard genome sequencing and annotation.</title>
        <authorList>
            <consortium name="The Broad Institute Genomics Platform"/>
            <consortium name="The Broad Institute Genome Sequencing Center for Infectious Disease"/>
            <person name="Wu L."/>
            <person name="Ma J."/>
        </authorList>
    </citation>
    <scope>NUCLEOTIDE SEQUENCE [LARGE SCALE GENOMIC DNA]</scope>
    <source>
        <strain evidence="3">JCM 17924</strain>
    </source>
</reference>
<comment type="caution">
    <text evidence="2">The sequence shown here is derived from an EMBL/GenBank/DDBJ whole genome shotgun (WGS) entry which is preliminary data.</text>
</comment>
<proteinExistence type="predicted"/>
<name>A0ABP8IYI1_9BACT</name>
<dbReference type="EMBL" id="BAABHA010000004">
    <property type="protein sequence ID" value="GAA4380204.1"/>
    <property type="molecule type" value="Genomic_DNA"/>
</dbReference>
<protein>
    <recommendedName>
        <fullName evidence="1">Secretion system C-terminal sorting domain-containing protein</fullName>
    </recommendedName>
</protein>
<dbReference type="Proteomes" id="UP001500454">
    <property type="component" value="Unassembled WGS sequence"/>
</dbReference>
<sequence>MAVYAASDANNLYFFVVGTLETNGGILQNSIQMFIDRPGVAGIPAGTALPLPAAATPPAANTSFQNMGARLDLAADLGVAVSRNDVAGQLKVDAIAYTPGTPNTATATVASGTTPLNATTGAALNTPATLPAPFGGFANASIAYRTSANLSSNPGYNAGNAATIGNAPGNGLEIRVSRAAMGIPAAGGELRIFVVQNNQDGGFLSSDFIPMGGVAATNANPGTNPDFTSAAFPGTQAATLQIGTANLTVTNNRRAAEAAVAMSVFPNPVQDNTVVSYRVLSGTQDVRIELTDLMGRKVSTVFEGKQTAGEKEELLKSASVAAGTYLVKVQVGDQVATRKVTLL</sequence>
<organism evidence="2 3">
    <name type="scientific">Hymenobacter koreensis</name>
    <dbReference type="NCBI Taxonomy" id="1084523"/>
    <lineage>
        <taxon>Bacteria</taxon>
        <taxon>Pseudomonadati</taxon>
        <taxon>Bacteroidota</taxon>
        <taxon>Cytophagia</taxon>
        <taxon>Cytophagales</taxon>
        <taxon>Hymenobacteraceae</taxon>
        <taxon>Hymenobacter</taxon>
    </lineage>
</organism>
<gene>
    <name evidence="2" type="ORF">GCM10023186_18300</name>
</gene>